<keyword evidence="3" id="KW-1185">Reference proteome</keyword>
<dbReference type="Gene3D" id="1.20.1270.240">
    <property type="match status" value="1"/>
</dbReference>
<dbReference type="InterPro" id="IPR011009">
    <property type="entry name" value="Kinase-like_dom_sf"/>
</dbReference>
<feature type="transmembrane region" description="Helical" evidence="1">
    <location>
        <begin position="16"/>
        <end position="33"/>
    </location>
</feature>
<proteinExistence type="predicted"/>
<evidence type="ECO:0000256" key="1">
    <source>
        <dbReference type="SAM" id="Phobius"/>
    </source>
</evidence>
<protein>
    <submittedName>
        <fullName evidence="2">Uncharacterized protein</fullName>
    </submittedName>
</protein>
<evidence type="ECO:0000313" key="3">
    <source>
        <dbReference type="Proteomes" id="UP001139150"/>
    </source>
</evidence>
<name>A0A9X2CPD3_9BACI</name>
<keyword evidence="1" id="KW-1133">Transmembrane helix</keyword>
<gene>
    <name evidence="2" type="ORF">MF646_02995</name>
</gene>
<dbReference type="Pfam" id="PF02958">
    <property type="entry name" value="EcKL"/>
    <property type="match status" value="1"/>
</dbReference>
<dbReference type="RefSeq" id="WP_250095008.1">
    <property type="nucleotide sequence ID" value="NZ_JAKRYL010000002.1"/>
</dbReference>
<evidence type="ECO:0000313" key="2">
    <source>
        <dbReference type="EMBL" id="MCL7746082.1"/>
    </source>
</evidence>
<organism evidence="2 3">
    <name type="scientific">Halalkalibacter alkaliphilus</name>
    <dbReference type="NCBI Taxonomy" id="2917993"/>
    <lineage>
        <taxon>Bacteria</taxon>
        <taxon>Bacillati</taxon>
        <taxon>Bacillota</taxon>
        <taxon>Bacilli</taxon>
        <taxon>Bacillales</taxon>
        <taxon>Bacillaceae</taxon>
        <taxon>Halalkalibacter</taxon>
    </lineage>
</organism>
<keyword evidence="1" id="KW-0472">Membrane</keyword>
<keyword evidence="1" id="KW-0812">Transmembrane</keyword>
<sequence length="404" mass="48732">MDNNKKYYYIYVRDKVYINVEVSFLPLFFYLYFKTKPMGLFEKRFTWKISRLLPLFVVRVIRVFTFTFTFYKKKRIFKNTNSQKVITSTFCGHLLLNLRQGENKIFNFKAEQVITDFPVCISNHEVEKRINTIIVASTCKIKPNLLDWDVKKRCLIEEFINIKSQSYSTNNIDVFYKDALPILKDLMFTKKPDVLNYNLYLNSKLNLLDTILEKRIINNEKYIEELKIIKRFYYEIRMKLKEINKKDIVVVFSHGDLWEGNILSNKRYTFVIDWNTQGSRTAFFDFYFMMFMLANKNSHFKVYDNKWILSLDKVLENSFMKLLNEIKNKNNNTLNSDLIENLNDFDVYRYLFYIELSILKLECREVNSDKQLKDVVAWVNRFILFEDFNNGSREFFCLKENVSK</sequence>
<accession>A0A9X2CPD3</accession>
<dbReference type="SUPFAM" id="SSF56112">
    <property type="entry name" value="Protein kinase-like (PK-like)"/>
    <property type="match status" value="1"/>
</dbReference>
<dbReference type="InterPro" id="IPR004119">
    <property type="entry name" value="EcKL"/>
</dbReference>
<dbReference type="AlphaFoldDB" id="A0A9X2CPD3"/>
<comment type="caution">
    <text evidence="2">The sequence shown here is derived from an EMBL/GenBank/DDBJ whole genome shotgun (WGS) entry which is preliminary data.</text>
</comment>
<reference evidence="2" key="1">
    <citation type="submission" date="2022-02" db="EMBL/GenBank/DDBJ databases">
        <title>Halalkalibacter sp. nov. isolated from Lonar Lake, India.</title>
        <authorList>
            <person name="Joshi A."/>
            <person name="Thite S."/>
            <person name="Lodha T."/>
        </authorList>
    </citation>
    <scope>NUCLEOTIDE SEQUENCE</scope>
    <source>
        <strain evidence="2">MEB205</strain>
    </source>
</reference>
<dbReference type="Proteomes" id="UP001139150">
    <property type="component" value="Unassembled WGS sequence"/>
</dbReference>
<dbReference type="EMBL" id="JAKRYL010000002">
    <property type="protein sequence ID" value="MCL7746082.1"/>
    <property type="molecule type" value="Genomic_DNA"/>
</dbReference>
<dbReference type="Gene3D" id="1.10.510.10">
    <property type="entry name" value="Transferase(Phosphotransferase) domain 1"/>
    <property type="match status" value="1"/>
</dbReference>